<reference evidence="3" key="1">
    <citation type="journal article" date="2014" name="Science">
        <title>Ancient hybridizations among the ancestral genomes of bread wheat.</title>
        <authorList>
            <consortium name="International Wheat Genome Sequencing Consortium,"/>
            <person name="Marcussen T."/>
            <person name="Sandve S.R."/>
            <person name="Heier L."/>
            <person name="Spannagl M."/>
            <person name="Pfeifer M."/>
            <person name="Jakobsen K.S."/>
            <person name="Wulff B.B."/>
            <person name="Steuernagel B."/>
            <person name="Mayer K.F."/>
            <person name="Olsen O.A."/>
        </authorList>
    </citation>
    <scope>NUCLEOTIDE SEQUENCE [LARGE SCALE GENOMIC DNA]</scope>
    <source>
        <strain evidence="3">cv. AL8/78</strain>
    </source>
</reference>
<proteinExistence type="predicted"/>
<keyword evidence="1" id="KW-0472">Membrane</keyword>
<evidence type="ECO:0000313" key="2">
    <source>
        <dbReference type="EnsemblPlants" id="AET4Gv20428600.16"/>
    </source>
</evidence>
<evidence type="ECO:0000256" key="1">
    <source>
        <dbReference type="SAM" id="Phobius"/>
    </source>
</evidence>
<reference evidence="2" key="4">
    <citation type="submission" date="2019-03" db="UniProtKB">
        <authorList>
            <consortium name="EnsemblPlants"/>
        </authorList>
    </citation>
    <scope>IDENTIFICATION</scope>
</reference>
<reference evidence="2" key="5">
    <citation type="journal article" date="2021" name="G3 (Bethesda)">
        <title>Aegilops tauschii genome assembly Aet v5.0 features greater sequence contiguity and improved annotation.</title>
        <authorList>
            <person name="Wang L."/>
            <person name="Zhu T."/>
            <person name="Rodriguez J.C."/>
            <person name="Deal K.R."/>
            <person name="Dubcovsky J."/>
            <person name="McGuire P.E."/>
            <person name="Lux T."/>
            <person name="Spannagl M."/>
            <person name="Mayer K.F.X."/>
            <person name="Baldrich P."/>
            <person name="Meyers B.C."/>
            <person name="Huo N."/>
            <person name="Gu Y.Q."/>
            <person name="Zhou H."/>
            <person name="Devos K.M."/>
            <person name="Bennetzen J.L."/>
            <person name="Unver T."/>
            <person name="Budak H."/>
            <person name="Gulick P.J."/>
            <person name="Galiba G."/>
            <person name="Kalapos B."/>
            <person name="Nelson D.R."/>
            <person name="Li P."/>
            <person name="You F.M."/>
            <person name="Luo M.C."/>
            <person name="Dvorak J."/>
        </authorList>
    </citation>
    <scope>NUCLEOTIDE SEQUENCE [LARGE SCALE GENOMIC DNA]</scope>
    <source>
        <strain evidence="2">cv. AL8/78</strain>
    </source>
</reference>
<keyword evidence="1" id="KW-1133">Transmembrane helix</keyword>
<dbReference type="AlphaFoldDB" id="A0A453I387"/>
<dbReference type="Gramene" id="AET4Gv20428600.16">
    <property type="protein sequence ID" value="AET4Gv20428600.16"/>
    <property type="gene ID" value="AET4Gv20428600"/>
</dbReference>
<protein>
    <submittedName>
        <fullName evidence="2">Uncharacterized protein</fullName>
    </submittedName>
</protein>
<dbReference type="Proteomes" id="UP000015105">
    <property type="component" value="Chromosome 4D"/>
</dbReference>
<accession>A0A453I387</accession>
<reference evidence="3" key="2">
    <citation type="journal article" date="2017" name="Nat. Plants">
        <title>The Aegilops tauschii genome reveals multiple impacts of transposons.</title>
        <authorList>
            <person name="Zhao G."/>
            <person name="Zou C."/>
            <person name="Li K."/>
            <person name="Wang K."/>
            <person name="Li T."/>
            <person name="Gao L."/>
            <person name="Zhang X."/>
            <person name="Wang H."/>
            <person name="Yang Z."/>
            <person name="Liu X."/>
            <person name="Jiang W."/>
            <person name="Mao L."/>
            <person name="Kong X."/>
            <person name="Jiao Y."/>
            <person name="Jia J."/>
        </authorList>
    </citation>
    <scope>NUCLEOTIDE SEQUENCE [LARGE SCALE GENOMIC DNA]</scope>
    <source>
        <strain evidence="3">cv. AL8/78</strain>
    </source>
</reference>
<keyword evidence="3" id="KW-1185">Reference proteome</keyword>
<dbReference type="EnsemblPlants" id="AET4Gv20428600.16">
    <property type="protein sequence ID" value="AET4Gv20428600.16"/>
    <property type="gene ID" value="AET4Gv20428600"/>
</dbReference>
<sequence>LVVHLQTLVVMPCPSLPSKLAALAPLFEVAARCSSRWRQARPSLPWHRCGLPCKERRLLDRMSLEDFEAAHLRGWLWLGTQSINNPSNFHTEGPLLFLFAFFLVNFFRLLALAN</sequence>
<evidence type="ECO:0000313" key="3">
    <source>
        <dbReference type="Proteomes" id="UP000015105"/>
    </source>
</evidence>
<feature type="transmembrane region" description="Helical" evidence="1">
    <location>
        <begin position="95"/>
        <end position="113"/>
    </location>
</feature>
<reference evidence="2" key="3">
    <citation type="journal article" date="2017" name="Nature">
        <title>Genome sequence of the progenitor of the wheat D genome Aegilops tauschii.</title>
        <authorList>
            <person name="Luo M.C."/>
            <person name="Gu Y.Q."/>
            <person name="Puiu D."/>
            <person name="Wang H."/>
            <person name="Twardziok S.O."/>
            <person name="Deal K.R."/>
            <person name="Huo N."/>
            <person name="Zhu T."/>
            <person name="Wang L."/>
            <person name="Wang Y."/>
            <person name="McGuire P.E."/>
            <person name="Liu S."/>
            <person name="Long H."/>
            <person name="Ramasamy R.K."/>
            <person name="Rodriguez J.C."/>
            <person name="Van S.L."/>
            <person name="Yuan L."/>
            <person name="Wang Z."/>
            <person name="Xia Z."/>
            <person name="Xiao L."/>
            <person name="Anderson O.D."/>
            <person name="Ouyang S."/>
            <person name="Liang Y."/>
            <person name="Zimin A.V."/>
            <person name="Pertea G."/>
            <person name="Qi P."/>
            <person name="Bennetzen J.L."/>
            <person name="Dai X."/>
            <person name="Dawson M.W."/>
            <person name="Muller H.G."/>
            <person name="Kugler K."/>
            <person name="Rivarola-Duarte L."/>
            <person name="Spannagl M."/>
            <person name="Mayer K.F.X."/>
            <person name="Lu F.H."/>
            <person name="Bevan M.W."/>
            <person name="Leroy P."/>
            <person name="Li P."/>
            <person name="You F.M."/>
            <person name="Sun Q."/>
            <person name="Liu Z."/>
            <person name="Lyons E."/>
            <person name="Wicker T."/>
            <person name="Salzberg S.L."/>
            <person name="Devos K.M."/>
            <person name="Dvorak J."/>
        </authorList>
    </citation>
    <scope>NUCLEOTIDE SEQUENCE [LARGE SCALE GENOMIC DNA]</scope>
    <source>
        <strain evidence="2">cv. AL8/78</strain>
    </source>
</reference>
<organism evidence="2 3">
    <name type="scientific">Aegilops tauschii subsp. strangulata</name>
    <name type="common">Goatgrass</name>
    <dbReference type="NCBI Taxonomy" id="200361"/>
    <lineage>
        <taxon>Eukaryota</taxon>
        <taxon>Viridiplantae</taxon>
        <taxon>Streptophyta</taxon>
        <taxon>Embryophyta</taxon>
        <taxon>Tracheophyta</taxon>
        <taxon>Spermatophyta</taxon>
        <taxon>Magnoliopsida</taxon>
        <taxon>Liliopsida</taxon>
        <taxon>Poales</taxon>
        <taxon>Poaceae</taxon>
        <taxon>BOP clade</taxon>
        <taxon>Pooideae</taxon>
        <taxon>Triticodae</taxon>
        <taxon>Triticeae</taxon>
        <taxon>Triticinae</taxon>
        <taxon>Aegilops</taxon>
    </lineage>
</organism>
<name>A0A453I387_AEGTS</name>
<keyword evidence="1" id="KW-0812">Transmembrane</keyword>